<dbReference type="Pfam" id="PF17329">
    <property type="entry name" value="DUF5367"/>
    <property type="match status" value="1"/>
</dbReference>
<feature type="transmembrane region" description="Helical" evidence="1">
    <location>
        <begin position="69"/>
        <end position="89"/>
    </location>
</feature>
<evidence type="ECO:0000313" key="2">
    <source>
        <dbReference type="EMBL" id="SHM28755.1"/>
    </source>
</evidence>
<evidence type="ECO:0000313" key="3">
    <source>
        <dbReference type="Proteomes" id="UP000184028"/>
    </source>
</evidence>
<dbReference type="OrthoDB" id="840428at2"/>
<dbReference type="InterPro" id="IPR020509">
    <property type="entry name" value="Uncharacterised_YnzE"/>
</dbReference>
<dbReference type="Proteomes" id="UP000184028">
    <property type="component" value="Unassembled WGS sequence"/>
</dbReference>
<organism evidence="2 3">
    <name type="scientific">Flavobacterium chilense</name>
    <dbReference type="NCBI Taxonomy" id="946677"/>
    <lineage>
        <taxon>Bacteria</taxon>
        <taxon>Pseudomonadati</taxon>
        <taxon>Bacteroidota</taxon>
        <taxon>Flavobacteriia</taxon>
        <taxon>Flavobacteriales</taxon>
        <taxon>Flavobacteriaceae</taxon>
        <taxon>Flavobacterium</taxon>
    </lineage>
</organism>
<sequence length="126" mass="14468">MHYFRGIFSGIIVWLCISISFFVLEHIPPVLKKSFLTQAAIVMVLTVFYAFTAAGFYYKKRYKTNGLRLGIAISGTALLLDVLITVPFIEIPNGRSYGSFFSSPVLWFLALISTFSVYFYWRKKVR</sequence>
<keyword evidence="1" id="KW-0472">Membrane</keyword>
<keyword evidence="1" id="KW-0812">Transmembrane</keyword>
<feature type="transmembrane region" description="Helical" evidence="1">
    <location>
        <begin position="7"/>
        <end position="24"/>
    </location>
</feature>
<name>A0A1M7HJU2_9FLAO</name>
<keyword evidence="3" id="KW-1185">Reference proteome</keyword>
<evidence type="ECO:0000256" key="1">
    <source>
        <dbReference type="SAM" id="Phobius"/>
    </source>
</evidence>
<accession>A0A1M7HJU2</accession>
<dbReference type="STRING" id="946677.SAMN05444484_10517"/>
<dbReference type="EMBL" id="FRBT01000005">
    <property type="protein sequence ID" value="SHM28755.1"/>
    <property type="molecule type" value="Genomic_DNA"/>
</dbReference>
<proteinExistence type="predicted"/>
<gene>
    <name evidence="2" type="ORF">SAMN05444484_10517</name>
</gene>
<feature type="transmembrane region" description="Helical" evidence="1">
    <location>
        <begin position="101"/>
        <end position="121"/>
    </location>
</feature>
<keyword evidence="1" id="KW-1133">Transmembrane helix</keyword>
<feature type="transmembrane region" description="Helical" evidence="1">
    <location>
        <begin position="36"/>
        <end position="57"/>
    </location>
</feature>
<dbReference type="AlphaFoldDB" id="A0A1M7HJU2"/>
<dbReference type="RefSeq" id="WP_068842964.1">
    <property type="nucleotide sequence ID" value="NZ_FRBT01000005.1"/>
</dbReference>
<reference evidence="3" key="1">
    <citation type="submission" date="2016-11" db="EMBL/GenBank/DDBJ databases">
        <authorList>
            <person name="Varghese N."/>
            <person name="Submissions S."/>
        </authorList>
    </citation>
    <scope>NUCLEOTIDE SEQUENCE [LARGE SCALE GENOMIC DNA]</scope>
    <source>
        <strain evidence="3">DSM 24724</strain>
    </source>
</reference>
<protein>
    <submittedName>
        <fullName evidence="2">Uncharacterized protein</fullName>
    </submittedName>
</protein>